<protein>
    <submittedName>
        <fullName evidence="1">Putative secreted protein</fullName>
    </submittedName>
</protein>
<accession>A0A6B0U5L5</accession>
<reference evidence="1" key="1">
    <citation type="submission" date="2019-12" db="EMBL/GenBank/DDBJ databases">
        <title>An insight into the sialome of adult female Ixodes ricinus ticks feeding for 6 days.</title>
        <authorList>
            <person name="Perner J."/>
            <person name="Ribeiro J.M.C."/>
        </authorList>
    </citation>
    <scope>NUCLEOTIDE SEQUENCE</scope>
    <source>
        <strain evidence="1">Semi-engorged</strain>
        <tissue evidence="1">Salivary glands</tissue>
    </source>
</reference>
<evidence type="ECO:0000313" key="1">
    <source>
        <dbReference type="EMBL" id="MXU85651.1"/>
    </source>
</evidence>
<dbReference type="AlphaFoldDB" id="A0A6B0U5L5"/>
<sequence length="87" mass="9227">MNQLALAGGKSAALQLLALQVKTARCQDDAIVEADQQRRVLCAGLFTLLTAGPTTHELAGWLCPIGVPPFSCAADCIFAWWRTAAQA</sequence>
<name>A0A6B0U5L5_IXORI</name>
<proteinExistence type="predicted"/>
<organism evidence="1">
    <name type="scientific">Ixodes ricinus</name>
    <name type="common">Common tick</name>
    <name type="synonym">Acarus ricinus</name>
    <dbReference type="NCBI Taxonomy" id="34613"/>
    <lineage>
        <taxon>Eukaryota</taxon>
        <taxon>Metazoa</taxon>
        <taxon>Ecdysozoa</taxon>
        <taxon>Arthropoda</taxon>
        <taxon>Chelicerata</taxon>
        <taxon>Arachnida</taxon>
        <taxon>Acari</taxon>
        <taxon>Parasitiformes</taxon>
        <taxon>Ixodida</taxon>
        <taxon>Ixodoidea</taxon>
        <taxon>Ixodidae</taxon>
        <taxon>Ixodinae</taxon>
        <taxon>Ixodes</taxon>
    </lineage>
</organism>
<dbReference type="EMBL" id="GIFC01003568">
    <property type="protein sequence ID" value="MXU85651.1"/>
    <property type="molecule type" value="Transcribed_RNA"/>
</dbReference>